<gene>
    <name evidence="2" type="ORF">VP01_1605g2</name>
</gene>
<organism evidence="2 3">
    <name type="scientific">Puccinia sorghi</name>
    <dbReference type="NCBI Taxonomy" id="27349"/>
    <lineage>
        <taxon>Eukaryota</taxon>
        <taxon>Fungi</taxon>
        <taxon>Dikarya</taxon>
        <taxon>Basidiomycota</taxon>
        <taxon>Pucciniomycotina</taxon>
        <taxon>Pucciniomycetes</taxon>
        <taxon>Pucciniales</taxon>
        <taxon>Pucciniaceae</taxon>
        <taxon>Puccinia</taxon>
    </lineage>
</organism>
<evidence type="ECO:0000313" key="2">
    <source>
        <dbReference type="EMBL" id="KNZ60139.1"/>
    </source>
</evidence>
<dbReference type="EMBL" id="LAVV01006399">
    <property type="protein sequence ID" value="KNZ60139.1"/>
    <property type="molecule type" value="Genomic_DNA"/>
</dbReference>
<dbReference type="VEuPathDB" id="FungiDB:VP01_1605g2"/>
<feature type="compositionally biased region" description="Basic and acidic residues" evidence="1">
    <location>
        <begin position="58"/>
        <end position="83"/>
    </location>
</feature>
<feature type="region of interest" description="Disordered" evidence="1">
    <location>
        <begin position="58"/>
        <end position="100"/>
    </location>
</feature>
<name>A0A0L6VHE4_9BASI</name>
<evidence type="ECO:0000256" key="1">
    <source>
        <dbReference type="SAM" id="MobiDB-lite"/>
    </source>
</evidence>
<comment type="caution">
    <text evidence="2">The sequence shown here is derived from an EMBL/GenBank/DDBJ whole genome shotgun (WGS) entry which is preliminary data.</text>
</comment>
<sequence>MALSTRLSSIQAWYHGLFLVGLYCSHMAKATFAGIRPIYEEVEDSPHHATLPVARINDPYRVERPKGPERQREHAESDREKALESASDSNTSKLQGTDLPHRHQKVEEFIALEAETRHINLGAMLDLEDIFGKKLRNVRSKNTDPFQTPLEREYMLENLSMLGDMDGKIKNLCVEWIALIASKIKIDDNTPFRNIPDDTNNKTYDYLQHIWRHSKSNMVAEEDELRKMLGEYEATRRINALRHQLYRYTIARNWVMITNPHENKLLKKKYHADFRMNKRQQEIDDCILVKALRKKELSQTYKAALAMIFSETEAKRRVELDSYLANAIYEMNWWPLDFSKQCSINGLDCLSLMKVGDALQLGSNFLLESSSGVLSIDEAFAQVLTVMTDHSRPLPWTESPERAWLLAKYQDIYFERLKELSQLSPSELDAFKVWHRDITSSVQNDCPSINDILLAKLELKLVSWLVTGTVQVHEIPKNPNHKLNNRSQDLNSHSIAWGFGLRSSRFIFITSSRSISSLLQSFNSFRSSTRSCSSSAQKLFRSRSSKTSAQALSGDSHQLDKINTTILKTAIKAIPLLTQDNYTLWKNRVENMLDLQDLLEPLVSPTGVLSATEDVQLRTILTSKLKSTIHTNVITHDNEKSSKKIWKSISEYFASSQASNRARVFNAVLHIQFNSNDVQDFITQVKTAISCLHEVGIDLPKDIIAYLILHKLPPSMINISQQITHSDKEITADLVLDHLQLFANDQQNLANAGTSSKSAPVSLLTDDSKKCKKGWHNPQARNNMANYHSKSKQGVVRTSSGEDSLEIKGIGTVITCRYEGNLPCLNFHNSREQSFLSAAEKLHKSMGHYRGRKIPLDFFYPIGNPVTFLNEPKKPGMKIYPKGSKGLLIGYNDELLSYQILAEDGRIVETKSRTDNKSQACEV</sequence>
<dbReference type="Proteomes" id="UP000037035">
    <property type="component" value="Unassembled WGS sequence"/>
</dbReference>
<feature type="compositionally biased region" description="Polar residues" evidence="1">
    <location>
        <begin position="86"/>
        <end position="95"/>
    </location>
</feature>
<dbReference type="AlphaFoldDB" id="A0A0L6VHE4"/>
<dbReference type="Pfam" id="PF14223">
    <property type="entry name" value="Retrotran_gag_2"/>
    <property type="match status" value="1"/>
</dbReference>
<keyword evidence="3" id="KW-1185">Reference proteome</keyword>
<dbReference type="OrthoDB" id="2713924at2759"/>
<proteinExistence type="predicted"/>
<protein>
    <submittedName>
        <fullName evidence="2">Uncharacterized protein</fullName>
    </submittedName>
</protein>
<evidence type="ECO:0000313" key="3">
    <source>
        <dbReference type="Proteomes" id="UP000037035"/>
    </source>
</evidence>
<accession>A0A0L6VHE4</accession>
<reference evidence="2 3" key="1">
    <citation type="submission" date="2015-08" db="EMBL/GenBank/DDBJ databases">
        <title>Next Generation Sequencing and Analysis of the Genome of Puccinia sorghi L Schw, the Causal Agent of Maize Common Rust.</title>
        <authorList>
            <person name="Rochi L."/>
            <person name="Burguener G."/>
            <person name="Darino M."/>
            <person name="Turjanski A."/>
            <person name="Kreff E."/>
            <person name="Dieguez M.J."/>
            <person name="Sacco F."/>
        </authorList>
    </citation>
    <scope>NUCLEOTIDE SEQUENCE [LARGE SCALE GENOMIC DNA]</scope>
    <source>
        <strain evidence="2 3">RO10H11247</strain>
    </source>
</reference>